<name>A0A7R9HA97_TIMPO</name>
<sequence>MAGQPKQGLLMTSYKPSCQGLAKTKGSHGILFSVQYFTKITDFQGMLFRVQDLAKKTFVQRTFFSVQGLATIPDRDLYLDIPAISSLVHCESRALDHAATEAGYFDIVKIQIMLLHSYSFAGSSMIFSFAILFTYLFAIPFRRGFFCDDESIRHPHKLHPISPSSAGQPHTRLTPWTIRPLKRESLLSSQTVTYGTLESTTQETQSKVEGTSFVQIMVLESVRHGLRTPGRYRIFGKTPPQWLVQLGTLSKVFLGGAAFNQITVDVGKYCVGRLRPHFIAVCLPDVLTTCMTSTDHSYITDYLCTGADKDVIQEASASDVVFDCCAHAHIGGVGRKAGLPGRESTVALTVPALA</sequence>
<gene>
    <name evidence="2" type="ORF">TPSB3V08_LOCUS9146</name>
</gene>
<dbReference type="PANTHER" id="PTHR10165:SF103">
    <property type="entry name" value="PHOSPHOLIPID PHOSPHATASE HOMOLOG 1.2 HOMOLOG"/>
    <property type="match status" value="1"/>
</dbReference>
<dbReference type="GO" id="GO:0007165">
    <property type="term" value="P:signal transduction"/>
    <property type="evidence" value="ECO:0007669"/>
    <property type="project" value="TreeGrafter"/>
</dbReference>
<dbReference type="PANTHER" id="PTHR10165">
    <property type="entry name" value="LIPID PHOSPHATE PHOSPHATASE"/>
    <property type="match status" value="1"/>
</dbReference>
<dbReference type="GO" id="GO:0046839">
    <property type="term" value="P:phospholipid dephosphorylation"/>
    <property type="evidence" value="ECO:0007669"/>
    <property type="project" value="TreeGrafter"/>
</dbReference>
<dbReference type="GO" id="GO:0006644">
    <property type="term" value="P:phospholipid metabolic process"/>
    <property type="evidence" value="ECO:0007669"/>
    <property type="project" value="InterPro"/>
</dbReference>
<keyword evidence="1" id="KW-0812">Transmembrane</keyword>
<dbReference type="EMBL" id="OD007054">
    <property type="protein sequence ID" value="CAD7413624.1"/>
    <property type="molecule type" value="Genomic_DNA"/>
</dbReference>
<keyword evidence="1" id="KW-1133">Transmembrane helix</keyword>
<dbReference type="AlphaFoldDB" id="A0A7R9HA97"/>
<accession>A0A7R9HA97</accession>
<dbReference type="GO" id="GO:0008195">
    <property type="term" value="F:phosphatidate phosphatase activity"/>
    <property type="evidence" value="ECO:0007669"/>
    <property type="project" value="TreeGrafter"/>
</dbReference>
<organism evidence="2">
    <name type="scientific">Timema poppense</name>
    <name type="common">Walking stick</name>
    <dbReference type="NCBI Taxonomy" id="170557"/>
    <lineage>
        <taxon>Eukaryota</taxon>
        <taxon>Metazoa</taxon>
        <taxon>Ecdysozoa</taxon>
        <taxon>Arthropoda</taxon>
        <taxon>Hexapoda</taxon>
        <taxon>Insecta</taxon>
        <taxon>Pterygota</taxon>
        <taxon>Neoptera</taxon>
        <taxon>Polyneoptera</taxon>
        <taxon>Phasmatodea</taxon>
        <taxon>Timematodea</taxon>
        <taxon>Timematoidea</taxon>
        <taxon>Timematidae</taxon>
        <taxon>Timema</taxon>
    </lineage>
</organism>
<dbReference type="GO" id="GO:0005886">
    <property type="term" value="C:plasma membrane"/>
    <property type="evidence" value="ECO:0007669"/>
    <property type="project" value="TreeGrafter"/>
</dbReference>
<reference evidence="2" key="1">
    <citation type="submission" date="2020-11" db="EMBL/GenBank/DDBJ databases">
        <authorList>
            <person name="Tran Van P."/>
        </authorList>
    </citation>
    <scope>NUCLEOTIDE SEQUENCE</scope>
</reference>
<feature type="transmembrane region" description="Helical" evidence="1">
    <location>
        <begin position="118"/>
        <end position="138"/>
    </location>
</feature>
<dbReference type="InterPro" id="IPR043216">
    <property type="entry name" value="PAP-like"/>
</dbReference>
<protein>
    <submittedName>
        <fullName evidence="2">Uncharacterized protein</fullName>
    </submittedName>
</protein>
<evidence type="ECO:0000256" key="1">
    <source>
        <dbReference type="SAM" id="Phobius"/>
    </source>
</evidence>
<evidence type="ECO:0000313" key="2">
    <source>
        <dbReference type="EMBL" id="CAD7413624.1"/>
    </source>
</evidence>
<proteinExistence type="predicted"/>
<keyword evidence="1" id="KW-0472">Membrane</keyword>